<evidence type="ECO:0000256" key="3">
    <source>
        <dbReference type="ARBA" id="ARBA00020392"/>
    </source>
</evidence>
<evidence type="ECO:0000256" key="7">
    <source>
        <dbReference type="ARBA" id="ARBA00022795"/>
    </source>
</evidence>
<comment type="subcellular location">
    <subcellularLocation>
        <location evidence="1">Cell membrane</location>
        <topology evidence="1">Peripheral membrane protein</topology>
        <orientation evidence="1">Cytoplasmic side</orientation>
    </subcellularLocation>
</comment>
<evidence type="ECO:0000256" key="6">
    <source>
        <dbReference type="ARBA" id="ARBA00022500"/>
    </source>
</evidence>
<proteinExistence type="inferred from homology"/>
<dbReference type="OrthoDB" id="1525245at2"/>
<organism evidence="12 13">
    <name type="scientific">Fodinibius roseus</name>
    <dbReference type="NCBI Taxonomy" id="1194090"/>
    <lineage>
        <taxon>Bacteria</taxon>
        <taxon>Pseudomonadati</taxon>
        <taxon>Balneolota</taxon>
        <taxon>Balneolia</taxon>
        <taxon>Balneolales</taxon>
        <taxon>Balneolaceae</taxon>
        <taxon>Fodinibius</taxon>
    </lineage>
</organism>
<dbReference type="Gene3D" id="1.10.287.1700">
    <property type="match status" value="1"/>
</dbReference>
<keyword evidence="10" id="KW-1006">Bacterial flagellum protein export</keyword>
<gene>
    <name evidence="12" type="ORF">SAMN05443144_12031</name>
</gene>
<dbReference type="GO" id="GO:0005886">
    <property type="term" value="C:plasma membrane"/>
    <property type="evidence" value="ECO:0007669"/>
    <property type="project" value="UniProtKB-SubCell"/>
</dbReference>
<evidence type="ECO:0000256" key="5">
    <source>
        <dbReference type="ARBA" id="ARBA00022475"/>
    </source>
</evidence>
<dbReference type="NCBIfam" id="TIGR02473">
    <property type="entry name" value="flagell_FliJ"/>
    <property type="match status" value="1"/>
</dbReference>
<dbReference type="RefSeq" id="WP_073066883.1">
    <property type="nucleotide sequence ID" value="NZ_FQUS01000020.1"/>
</dbReference>
<dbReference type="GO" id="GO:0071973">
    <property type="term" value="P:bacterial-type flagellum-dependent cell motility"/>
    <property type="evidence" value="ECO:0007669"/>
    <property type="project" value="InterPro"/>
</dbReference>
<dbReference type="GO" id="GO:0009288">
    <property type="term" value="C:bacterial-type flagellum"/>
    <property type="evidence" value="ECO:0007669"/>
    <property type="project" value="InterPro"/>
</dbReference>
<dbReference type="GO" id="GO:0015031">
    <property type="term" value="P:protein transport"/>
    <property type="evidence" value="ECO:0007669"/>
    <property type="project" value="UniProtKB-KW"/>
</dbReference>
<keyword evidence="12" id="KW-0969">Cilium</keyword>
<sequence length="144" mass="17128">MKFKFSLESVLKVREHEEKLQKQKLAQKLSEKKKLHNQMADLEEKLKGHLEKADREEFENLHRLRRHTAHVHEVHQKMKKVNGSLKAVENAVDMERDKLAAVHKERHIMEKVKEDERENFIEKLSRQEQKVMDEIAGQSFSQIG</sequence>
<keyword evidence="4" id="KW-0813">Transport</keyword>
<evidence type="ECO:0000256" key="2">
    <source>
        <dbReference type="ARBA" id="ARBA00010004"/>
    </source>
</evidence>
<evidence type="ECO:0000313" key="13">
    <source>
        <dbReference type="Proteomes" id="UP000184041"/>
    </source>
</evidence>
<keyword evidence="7" id="KW-1005">Bacterial flagellum biogenesis</keyword>
<evidence type="ECO:0000256" key="11">
    <source>
        <dbReference type="SAM" id="Coils"/>
    </source>
</evidence>
<feature type="coiled-coil region" evidence="11">
    <location>
        <begin position="25"/>
        <end position="59"/>
    </location>
</feature>
<evidence type="ECO:0000256" key="1">
    <source>
        <dbReference type="ARBA" id="ARBA00004413"/>
    </source>
</evidence>
<keyword evidence="9" id="KW-0472">Membrane</keyword>
<dbReference type="InterPro" id="IPR053716">
    <property type="entry name" value="Flag_assembly_chemotaxis_eff"/>
</dbReference>
<protein>
    <recommendedName>
        <fullName evidence="3">Flagellar FliJ protein</fullName>
    </recommendedName>
</protein>
<dbReference type="AlphaFoldDB" id="A0A1M5HG20"/>
<dbReference type="GO" id="GO:0006935">
    <property type="term" value="P:chemotaxis"/>
    <property type="evidence" value="ECO:0007669"/>
    <property type="project" value="UniProtKB-KW"/>
</dbReference>
<keyword evidence="6" id="KW-0145">Chemotaxis</keyword>
<dbReference type="Pfam" id="PF02050">
    <property type="entry name" value="FliJ"/>
    <property type="match status" value="1"/>
</dbReference>
<evidence type="ECO:0000256" key="9">
    <source>
        <dbReference type="ARBA" id="ARBA00023136"/>
    </source>
</evidence>
<keyword evidence="12" id="KW-0282">Flagellum</keyword>
<dbReference type="EMBL" id="FQUS01000020">
    <property type="protein sequence ID" value="SHG14916.1"/>
    <property type="molecule type" value="Genomic_DNA"/>
</dbReference>
<comment type="similarity">
    <text evidence="2">Belongs to the FliJ family.</text>
</comment>
<evidence type="ECO:0000256" key="10">
    <source>
        <dbReference type="ARBA" id="ARBA00023225"/>
    </source>
</evidence>
<dbReference type="STRING" id="1194090.SAMN05443144_12031"/>
<evidence type="ECO:0000256" key="8">
    <source>
        <dbReference type="ARBA" id="ARBA00022927"/>
    </source>
</evidence>
<keyword evidence="5" id="KW-1003">Cell membrane</keyword>
<evidence type="ECO:0000313" key="12">
    <source>
        <dbReference type="EMBL" id="SHG14916.1"/>
    </source>
</evidence>
<feature type="coiled-coil region" evidence="11">
    <location>
        <begin position="85"/>
        <end position="130"/>
    </location>
</feature>
<evidence type="ECO:0000256" key="4">
    <source>
        <dbReference type="ARBA" id="ARBA00022448"/>
    </source>
</evidence>
<keyword evidence="8" id="KW-0653">Protein transport</keyword>
<dbReference type="InterPro" id="IPR012823">
    <property type="entry name" value="Flagell_FliJ"/>
</dbReference>
<keyword evidence="11" id="KW-0175">Coiled coil</keyword>
<keyword evidence="12" id="KW-0966">Cell projection</keyword>
<dbReference type="Proteomes" id="UP000184041">
    <property type="component" value="Unassembled WGS sequence"/>
</dbReference>
<dbReference type="GO" id="GO:0044781">
    <property type="term" value="P:bacterial-type flagellum organization"/>
    <property type="evidence" value="ECO:0007669"/>
    <property type="project" value="UniProtKB-KW"/>
</dbReference>
<accession>A0A1M5HG20</accession>
<name>A0A1M5HG20_9BACT</name>
<reference evidence="12 13" key="1">
    <citation type="submission" date="2016-11" db="EMBL/GenBank/DDBJ databases">
        <authorList>
            <person name="Jaros S."/>
            <person name="Januszkiewicz K."/>
            <person name="Wedrychowicz H."/>
        </authorList>
    </citation>
    <scope>NUCLEOTIDE SEQUENCE [LARGE SCALE GENOMIC DNA]</scope>
    <source>
        <strain evidence="12 13">DSM 21986</strain>
    </source>
</reference>
<keyword evidence="13" id="KW-1185">Reference proteome</keyword>